<dbReference type="Gene3D" id="3.40.50.1820">
    <property type="entry name" value="alpha/beta hydrolase"/>
    <property type="match status" value="1"/>
</dbReference>
<evidence type="ECO:0000259" key="1">
    <source>
        <dbReference type="Pfam" id="PF12697"/>
    </source>
</evidence>
<accession>A0A8H4IUK5</accession>
<dbReference type="SUPFAM" id="SSF53474">
    <property type="entry name" value="alpha/beta-Hydrolases"/>
    <property type="match status" value="1"/>
</dbReference>
<sequence>MHIQIVPGSFARTAFYEPLREALIAEGYATSITPLPSIGMRHGRPPATMEEDAECIRAATEGLVEQGEDVVLVMHSYGGIPGMQSVEGFSRAERERAGKAGGVVRLVYLAAVVPDVGQSVNEIMAPWLEKYREMSYVKVEGDYMSHDPELSAKYTFSDLAPDRALEWAEQMQPQSTISFDGKLSYAAYKDFPASYIS</sequence>
<gene>
    <name evidence="2" type="ORF">GTA08_BOTSDO04033</name>
</gene>
<dbReference type="EMBL" id="WWBZ02000022">
    <property type="protein sequence ID" value="KAF4307850.1"/>
    <property type="molecule type" value="Genomic_DNA"/>
</dbReference>
<proteinExistence type="predicted"/>
<comment type="caution">
    <text evidence="2">The sequence shown here is derived from an EMBL/GenBank/DDBJ whole genome shotgun (WGS) entry which is preliminary data.</text>
</comment>
<feature type="domain" description="AB hydrolase-1" evidence="1">
    <location>
        <begin position="6"/>
        <end position="195"/>
    </location>
</feature>
<evidence type="ECO:0000313" key="2">
    <source>
        <dbReference type="EMBL" id="KAF4307850.1"/>
    </source>
</evidence>
<evidence type="ECO:0000313" key="3">
    <source>
        <dbReference type="Proteomes" id="UP000572817"/>
    </source>
</evidence>
<dbReference type="PANTHER" id="PTHR37017">
    <property type="entry name" value="AB HYDROLASE-1 DOMAIN-CONTAINING PROTEIN-RELATED"/>
    <property type="match status" value="1"/>
</dbReference>
<dbReference type="AlphaFoldDB" id="A0A8H4IUK5"/>
<dbReference type="InterPro" id="IPR000073">
    <property type="entry name" value="AB_hydrolase_1"/>
</dbReference>
<dbReference type="InterPro" id="IPR029058">
    <property type="entry name" value="AB_hydrolase_fold"/>
</dbReference>
<protein>
    <recommendedName>
        <fullName evidence="1">AB hydrolase-1 domain-containing protein</fullName>
    </recommendedName>
</protein>
<dbReference type="InterPro" id="IPR052897">
    <property type="entry name" value="Sec-Metab_Biosynth_Hydrolase"/>
</dbReference>
<dbReference type="Proteomes" id="UP000572817">
    <property type="component" value="Unassembled WGS sequence"/>
</dbReference>
<dbReference type="OrthoDB" id="1263307at2759"/>
<organism evidence="2 3">
    <name type="scientific">Botryosphaeria dothidea</name>
    <dbReference type="NCBI Taxonomy" id="55169"/>
    <lineage>
        <taxon>Eukaryota</taxon>
        <taxon>Fungi</taxon>
        <taxon>Dikarya</taxon>
        <taxon>Ascomycota</taxon>
        <taxon>Pezizomycotina</taxon>
        <taxon>Dothideomycetes</taxon>
        <taxon>Dothideomycetes incertae sedis</taxon>
        <taxon>Botryosphaeriales</taxon>
        <taxon>Botryosphaeriaceae</taxon>
        <taxon>Botryosphaeria</taxon>
    </lineage>
</organism>
<keyword evidence="3" id="KW-1185">Reference proteome</keyword>
<reference evidence="2" key="1">
    <citation type="submission" date="2020-04" db="EMBL/GenBank/DDBJ databases">
        <title>Genome Assembly and Annotation of Botryosphaeria dothidea sdau 11-99, a Latent Pathogen of Apple Fruit Ring Rot in China.</title>
        <authorList>
            <person name="Yu C."/>
            <person name="Diao Y."/>
            <person name="Lu Q."/>
            <person name="Zhao J."/>
            <person name="Cui S."/>
            <person name="Peng C."/>
            <person name="He B."/>
            <person name="Liu H."/>
        </authorList>
    </citation>
    <scope>NUCLEOTIDE SEQUENCE [LARGE SCALE GENOMIC DNA]</scope>
    <source>
        <strain evidence="2">Sdau11-99</strain>
    </source>
</reference>
<name>A0A8H4IUK5_9PEZI</name>
<dbReference type="Pfam" id="PF12697">
    <property type="entry name" value="Abhydrolase_6"/>
    <property type="match status" value="1"/>
</dbReference>
<dbReference type="PANTHER" id="PTHR37017:SF13">
    <property type="entry name" value="AB HYDROLASE-1 DOMAIN-CONTAINING PROTEIN"/>
    <property type="match status" value="1"/>
</dbReference>